<dbReference type="GO" id="GO:0005737">
    <property type="term" value="C:cytoplasm"/>
    <property type="evidence" value="ECO:0007669"/>
    <property type="project" value="InterPro"/>
</dbReference>
<dbReference type="InterPro" id="IPR018554">
    <property type="entry name" value="FRQ"/>
</dbReference>
<proteinExistence type="predicted"/>
<sequence>MHRGVQEPTPALATRKRPAQISGRPSFEHTKRLKTDSGSSNDPSPALMNIGQAGHQKADEWFDHANNDATATKDIPFIDNDPPFFLNPGDSTESSILAHQSDGSTPAAPSKIGPTAPTASLLARMDANPYNDSDDFRSVIDDLTVQNKKLRKKLVKYERLHCSHLQEEKLFEVRIHGLAAHRKRELEQALRSFASSIEEESPQTAAFIQPQSTPATSRVPTNKPSSSSTSGSRPIDSAYASMSGLGPGIGTLHGMLDHAHASKATQRNVNSYLHNIPKHILPKDSMAMSGKAKSKLVVRRLEQIFTGRGAASNPQHQSHQQQEVSTAAAEADRTKIEACGQRVWNEGTREAHILPTNADLRVATIEEANTLAQQVKDNAEDTSTDMKTQDLARAASPEQRPTRPLDLDLQRAQVPSDNIDYIRHLGLTDPENKDEVMSDGDGGWVYLNLVISMAQLHTLNVTPEFIRKAVADYSAKFELSPDGTKVKWLGGTEGTRLSSDGEDSEVLGNWKSSETSLYASKQASTAEVSSQDDQPDLSFVAPETGAKRRPVQTARSGSQVFDYKPLFFHTARSTNSDVSDMMSESVSSADSKDFATRRTGNISSSNEVRERQSRLRARNHENGPIIFYNRANFCTDLGGDPDRPIRDEIFYNRYIQHPIGNSPAASSCGPSDIGILGKANNPALAQLPEDDESGDEVSPSTALNLEDLKTSLSDITGGHNTPMQMEASGIGGVVPEDNFVVKVQTEYKPRRRSVGNGSRGRVRRILHRLPQQALEAFRESKETPRSVPPDGKVVSAVKTNMPPSELPPPSYLHASSSSSESEDMSDIDDENDDDSDGEDDVDEDVSLEDAAPSDTPPMMPGVRNSNFQTNGYYSHGRQEDSSSPESSIVESDDSDSSIDLLAHARVLDPEAIRAQEREFENGQMNERSTSSVAGISRALPLQEGESSDEDGESNVDSMSVDREASDDE</sequence>
<feature type="compositionally biased region" description="Polar residues" evidence="1">
    <location>
        <begin position="89"/>
        <end position="104"/>
    </location>
</feature>
<feature type="compositionally biased region" description="Basic and acidic residues" evidence="1">
    <location>
        <begin position="26"/>
        <end position="35"/>
    </location>
</feature>
<feature type="region of interest" description="Disordered" evidence="1">
    <location>
        <begin position="1"/>
        <end position="57"/>
    </location>
</feature>
<dbReference type="GO" id="GO:0007623">
    <property type="term" value="P:circadian rhythm"/>
    <property type="evidence" value="ECO:0007669"/>
    <property type="project" value="InterPro"/>
</dbReference>
<dbReference type="Pfam" id="PF09421">
    <property type="entry name" value="FRQ"/>
    <property type="match status" value="2"/>
</dbReference>
<keyword evidence="3" id="KW-1185">Reference proteome</keyword>
<feature type="compositionally biased region" description="Acidic residues" evidence="1">
    <location>
        <begin position="820"/>
        <end position="847"/>
    </location>
</feature>
<dbReference type="GO" id="GO:0005634">
    <property type="term" value="C:nucleus"/>
    <property type="evidence" value="ECO:0007669"/>
    <property type="project" value="InterPro"/>
</dbReference>
<feature type="region of interest" description="Disordered" evidence="1">
    <location>
        <begin position="88"/>
        <end position="116"/>
    </location>
</feature>
<dbReference type="Proteomes" id="UP001161017">
    <property type="component" value="Unassembled WGS sequence"/>
</dbReference>
<evidence type="ECO:0008006" key="4">
    <source>
        <dbReference type="Google" id="ProtNLM"/>
    </source>
</evidence>
<feature type="compositionally biased region" description="Polar residues" evidence="1">
    <location>
        <begin position="202"/>
        <end position="224"/>
    </location>
</feature>
<dbReference type="AlphaFoldDB" id="A0AA43QIK1"/>
<comment type="caution">
    <text evidence="2">The sequence shown here is derived from an EMBL/GenBank/DDBJ whole genome shotgun (WGS) entry which is preliminary data.</text>
</comment>
<feature type="region of interest" description="Disordered" evidence="1">
    <location>
        <begin position="376"/>
        <end position="405"/>
    </location>
</feature>
<accession>A0AA43QIK1</accession>
<feature type="region of interest" description="Disordered" evidence="1">
    <location>
        <begin position="912"/>
        <end position="968"/>
    </location>
</feature>
<evidence type="ECO:0000313" key="2">
    <source>
        <dbReference type="EMBL" id="MDI1484955.1"/>
    </source>
</evidence>
<feature type="region of interest" description="Disordered" evidence="1">
    <location>
        <begin position="200"/>
        <end position="239"/>
    </location>
</feature>
<reference evidence="2" key="1">
    <citation type="journal article" date="2023" name="Genome Biol. Evol.">
        <title>First Whole Genome Sequence and Flow Cytometry Genome Size Data for the Lichen-Forming Fungus Ramalina farinacea (Ascomycota).</title>
        <authorList>
            <person name="Llewellyn T."/>
            <person name="Mian S."/>
            <person name="Hill R."/>
            <person name="Leitch I.J."/>
            <person name="Gaya E."/>
        </authorList>
    </citation>
    <scope>NUCLEOTIDE SEQUENCE</scope>
    <source>
        <strain evidence="2">LIQ254RAFAR</strain>
    </source>
</reference>
<dbReference type="GO" id="GO:0006355">
    <property type="term" value="P:regulation of DNA-templated transcription"/>
    <property type="evidence" value="ECO:0007669"/>
    <property type="project" value="InterPro"/>
</dbReference>
<feature type="region of interest" description="Disordered" evidence="1">
    <location>
        <begin position="577"/>
        <end position="612"/>
    </location>
</feature>
<evidence type="ECO:0000313" key="3">
    <source>
        <dbReference type="Proteomes" id="UP001161017"/>
    </source>
</evidence>
<feature type="compositionally biased region" description="Basic and acidic residues" evidence="1">
    <location>
        <begin position="959"/>
        <end position="968"/>
    </location>
</feature>
<protein>
    <recommendedName>
        <fullName evidence="4">Frequency clock protein</fullName>
    </recommendedName>
</protein>
<organism evidence="2 3">
    <name type="scientific">Ramalina farinacea</name>
    <dbReference type="NCBI Taxonomy" id="258253"/>
    <lineage>
        <taxon>Eukaryota</taxon>
        <taxon>Fungi</taxon>
        <taxon>Dikarya</taxon>
        <taxon>Ascomycota</taxon>
        <taxon>Pezizomycotina</taxon>
        <taxon>Lecanoromycetes</taxon>
        <taxon>OSLEUM clade</taxon>
        <taxon>Lecanoromycetidae</taxon>
        <taxon>Lecanorales</taxon>
        <taxon>Lecanorineae</taxon>
        <taxon>Ramalinaceae</taxon>
        <taxon>Ramalina</taxon>
    </lineage>
</organism>
<feature type="region of interest" description="Disordered" evidence="1">
    <location>
        <begin position="525"/>
        <end position="556"/>
    </location>
</feature>
<feature type="compositionally biased region" description="Polar residues" evidence="1">
    <location>
        <begin position="863"/>
        <end position="872"/>
    </location>
</feature>
<feature type="compositionally biased region" description="Low complexity" evidence="1">
    <location>
        <begin position="577"/>
        <end position="589"/>
    </location>
</feature>
<feature type="region of interest" description="Disordered" evidence="1">
    <location>
        <begin position="776"/>
        <end position="900"/>
    </location>
</feature>
<evidence type="ECO:0000256" key="1">
    <source>
        <dbReference type="SAM" id="MobiDB-lite"/>
    </source>
</evidence>
<dbReference type="EMBL" id="JAPUFD010000001">
    <property type="protein sequence ID" value="MDI1484955.1"/>
    <property type="molecule type" value="Genomic_DNA"/>
</dbReference>
<name>A0AA43QIK1_9LECA</name>
<gene>
    <name evidence="2" type="ORF">OHK93_000089</name>
</gene>
<feature type="compositionally biased region" description="Polar residues" evidence="1">
    <location>
        <begin position="922"/>
        <end position="933"/>
    </location>
</feature>